<dbReference type="AlphaFoldDB" id="A0A5J9SKK4"/>
<feature type="region of interest" description="Disordered" evidence="1">
    <location>
        <begin position="41"/>
        <end position="63"/>
    </location>
</feature>
<dbReference type="Gramene" id="TVT99544">
    <property type="protein sequence ID" value="TVT99544"/>
    <property type="gene ID" value="EJB05_55082"/>
</dbReference>
<organism evidence="2 3">
    <name type="scientific">Eragrostis curvula</name>
    <name type="common">weeping love grass</name>
    <dbReference type="NCBI Taxonomy" id="38414"/>
    <lineage>
        <taxon>Eukaryota</taxon>
        <taxon>Viridiplantae</taxon>
        <taxon>Streptophyta</taxon>
        <taxon>Embryophyta</taxon>
        <taxon>Tracheophyta</taxon>
        <taxon>Spermatophyta</taxon>
        <taxon>Magnoliopsida</taxon>
        <taxon>Liliopsida</taxon>
        <taxon>Poales</taxon>
        <taxon>Poaceae</taxon>
        <taxon>PACMAD clade</taxon>
        <taxon>Chloridoideae</taxon>
        <taxon>Eragrostideae</taxon>
        <taxon>Eragrostidinae</taxon>
        <taxon>Eragrostis</taxon>
    </lineage>
</organism>
<name>A0A5J9SKK4_9POAL</name>
<evidence type="ECO:0000313" key="2">
    <source>
        <dbReference type="EMBL" id="TVT99544.1"/>
    </source>
</evidence>
<protein>
    <submittedName>
        <fullName evidence="2">Uncharacterized protein</fullName>
    </submittedName>
</protein>
<reference evidence="2 3" key="1">
    <citation type="journal article" date="2019" name="Sci. Rep.">
        <title>A high-quality genome of Eragrostis curvula grass provides insights into Poaceae evolution and supports new strategies to enhance forage quality.</title>
        <authorList>
            <person name="Carballo J."/>
            <person name="Santos B.A.C.M."/>
            <person name="Zappacosta D."/>
            <person name="Garbus I."/>
            <person name="Selva J.P."/>
            <person name="Gallo C.A."/>
            <person name="Diaz A."/>
            <person name="Albertini E."/>
            <person name="Caccamo M."/>
            <person name="Echenique V."/>
        </authorList>
    </citation>
    <scope>NUCLEOTIDE SEQUENCE [LARGE SCALE GENOMIC DNA]</scope>
    <source>
        <strain evidence="3">cv. Victoria</strain>
        <tissue evidence="2">Leaf</tissue>
    </source>
</reference>
<evidence type="ECO:0000313" key="3">
    <source>
        <dbReference type="Proteomes" id="UP000324897"/>
    </source>
</evidence>
<keyword evidence="3" id="KW-1185">Reference proteome</keyword>
<dbReference type="EMBL" id="RWGY01000706">
    <property type="protein sequence ID" value="TVT99544.1"/>
    <property type="molecule type" value="Genomic_DNA"/>
</dbReference>
<dbReference type="Proteomes" id="UP000324897">
    <property type="component" value="Unassembled WGS sequence"/>
</dbReference>
<proteinExistence type="predicted"/>
<evidence type="ECO:0000256" key="1">
    <source>
        <dbReference type="SAM" id="MobiDB-lite"/>
    </source>
</evidence>
<sequence length="75" mass="8395">MNEARICFGSRTSLTCSTDVSWSGAVETAEFTMVLVPPRLSSQNSQPVWSTLDRECPTDNPWSTTLDQERLIENT</sequence>
<comment type="caution">
    <text evidence="2">The sequence shown here is derived from an EMBL/GenBank/DDBJ whole genome shotgun (WGS) entry which is preliminary data.</text>
</comment>
<gene>
    <name evidence="2" type="ORF">EJB05_55082</name>
</gene>
<accession>A0A5J9SKK4</accession>